<sequence>MLTKLRYAAGEGNGDSSGGESSGSSSLKSDNATGLQIVGMSATMPNVSAVSNWLQVCGILSMRIY</sequence>
<evidence type="ECO:0000313" key="2">
    <source>
        <dbReference type="EnsemblPlants" id="Kaladp0039s0758.1.v1.1.CDS.1"/>
    </source>
</evidence>
<accession>A0A7N0TMK0</accession>
<dbReference type="EnsemblPlants" id="Kaladp0039s0758.1.v1.1">
    <property type="protein sequence ID" value="Kaladp0039s0758.1.v1.1.CDS.1"/>
    <property type="gene ID" value="Kaladp0039s0758.v1.1"/>
</dbReference>
<dbReference type="Proteomes" id="UP000594263">
    <property type="component" value="Unplaced"/>
</dbReference>
<feature type="region of interest" description="Disordered" evidence="1">
    <location>
        <begin position="1"/>
        <end position="29"/>
    </location>
</feature>
<dbReference type="InterPro" id="IPR027417">
    <property type="entry name" value="P-loop_NTPase"/>
</dbReference>
<dbReference type="Gramene" id="Kaladp0039s0758.1.v1.1">
    <property type="protein sequence ID" value="Kaladp0039s0758.1.v1.1.CDS.1"/>
    <property type="gene ID" value="Kaladp0039s0758.v1.1"/>
</dbReference>
<name>A0A7N0TMK0_KALFE</name>
<dbReference type="AlphaFoldDB" id="A0A7N0TMK0"/>
<evidence type="ECO:0000256" key="1">
    <source>
        <dbReference type="SAM" id="MobiDB-lite"/>
    </source>
</evidence>
<organism evidence="2 3">
    <name type="scientific">Kalanchoe fedtschenkoi</name>
    <name type="common">Lavender scallops</name>
    <name type="synonym">South American air plant</name>
    <dbReference type="NCBI Taxonomy" id="63787"/>
    <lineage>
        <taxon>Eukaryota</taxon>
        <taxon>Viridiplantae</taxon>
        <taxon>Streptophyta</taxon>
        <taxon>Embryophyta</taxon>
        <taxon>Tracheophyta</taxon>
        <taxon>Spermatophyta</taxon>
        <taxon>Magnoliopsida</taxon>
        <taxon>eudicotyledons</taxon>
        <taxon>Gunneridae</taxon>
        <taxon>Pentapetalae</taxon>
        <taxon>Saxifragales</taxon>
        <taxon>Crassulaceae</taxon>
        <taxon>Kalanchoe</taxon>
    </lineage>
</organism>
<keyword evidence="3" id="KW-1185">Reference proteome</keyword>
<dbReference type="Gene3D" id="3.40.50.300">
    <property type="entry name" value="P-loop containing nucleotide triphosphate hydrolases"/>
    <property type="match status" value="1"/>
</dbReference>
<feature type="compositionally biased region" description="Gly residues" evidence="1">
    <location>
        <begin position="11"/>
        <end position="21"/>
    </location>
</feature>
<protein>
    <submittedName>
        <fullName evidence="2">Uncharacterized protein</fullName>
    </submittedName>
</protein>
<reference evidence="2" key="1">
    <citation type="submission" date="2021-01" db="UniProtKB">
        <authorList>
            <consortium name="EnsemblPlants"/>
        </authorList>
    </citation>
    <scope>IDENTIFICATION</scope>
</reference>
<evidence type="ECO:0000313" key="3">
    <source>
        <dbReference type="Proteomes" id="UP000594263"/>
    </source>
</evidence>
<proteinExistence type="predicted"/>